<comment type="caution">
    <text evidence="12">The sequence shown here is derived from an EMBL/GenBank/DDBJ whole genome shotgun (WGS) entry which is preliminary data.</text>
</comment>
<feature type="compositionally biased region" description="Polar residues" evidence="10">
    <location>
        <begin position="146"/>
        <end position="155"/>
    </location>
</feature>
<evidence type="ECO:0000256" key="3">
    <source>
        <dbReference type="ARBA" id="ARBA00022679"/>
    </source>
</evidence>
<feature type="compositionally biased region" description="Low complexity" evidence="10">
    <location>
        <begin position="382"/>
        <end position="392"/>
    </location>
</feature>
<feature type="compositionally biased region" description="Polar residues" evidence="10">
    <location>
        <begin position="323"/>
        <end position="349"/>
    </location>
</feature>
<dbReference type="InterPro" id="IPR008271">
    <property type="entry name" value="Ser/Thr_kinase_AS"/>
</dbReference>
<evidence type="ECO:0000256" key="1">
    <source>
        <dbReference type="ARBA" id="ARBA00012513"/>
    </source>
</evidence>
<dbReference type="GO" id="GO:0005524">
    <property type="term" value="F:ATP binding"/>
    <property type="evidence" value="ECO:0007669"/>
    <property type="project" value="UniProtKB-UniRule"/>
</dbReference>
<dbReference type="STRING" id="98765.A0A2R6NP18"/>
<feature type="compositionally biased region" description="Polar residues" evidence="10">
    <location>
        <begin position="171"/>
        <end position="198"/>
    </location>
</feature>
<feature type="binding site" evidence="9">
    <location>
        <position position="434"/>
    </location>
    <ligand>
        <name>ATP</name>
        <dbReference type="ChEBI" id="CHEBI:30616"/>
    </ligand>
</feature>
<dbReference type="SMART" id="SM00220">
    <property type="entry name" value="S_TKc"/>
    <property type="match status" value="1"/>
</dbReference>
<accession>A0A2R6NP18</accession>
<dbReference type="AlphaFoldDB" id="A0A2R6NP18"/>
<feature type="compositionally biased region" description="Low complexity" evidence="10">
    <location>
        <begin position="710"/>
        <end position="719"/>
    </location>
</feature>
<dbReference type="GO" id="GO:0004674">
    <property type="term" value="F:protein serine/threonine kinase activity"/>
    <property type="evidence" value="ECO:0007669"/>
    <property type="project" value="UniProtKB-KW"/>
</dbReference>
<feature type="domain" description="Protein kinase" evidence="11">
    <location>
        <begin position="403"/>
        <end position="670"/>
    </location>
</feature>
<reference evidence="12 13" key="1">
    <citation type="submission" date="2018-02" db="EMBL/GenBank/DDBJ databases">
        <title>Genome sequence of the basidiomycete white-rot fungus Phlebia centrifuga.</title>
        <authorList>
            <person name="Granchi Z."/>
            <person name="Peng M."/>
            <person name="de Vries R.P."/>
            <person name="Hilden K."/>
            <person name="Makela M.R."/>
            <person name="Grigoriev I."/>
            <person name="Riley R."/>
        </authorList>
    </citation>
    <scope>NUCLEOTIDE SEQUENCE [LARGE SCALE GENOMIC DNA]</scope>
    <source>
        <strain evidence="12 13">FBCC195</strain>
    </source>
</reference>
<feature type="region of interest" description="Disordered" evidence="10">
    <location>
        <begin position="1"/>
        <end position="392"/>
    </location>
</feature>
<evidence type="ECO:0000259" key="11">
    <source>
        <dbReference type="PROSITE" id="PS50011"/>
    </source>
</evidence>
<dbReference type="OrthoDB" id="6513151at2759"/>
<feature type="compositionally biased region" description="Polar residues" evidence="10">
    <location>
        <begin position="71"/>
        <end position="83"/>
    </location>
</feature>
<dbReference type="InterPro" id="IPR017441">
    <property type="entry name" value="Protein_kinase_ATP_BS"/>
</dbReference>
<feature type="compositionally biased region" description="Polar residues" evidence="10">
    <location>
        <begin position="272"/>
        <end position="283"/>
    </location>
</feature>
<dbReference type="PANTHER" id="PTHR24343">
    <property type="entry name" value="SERINE/THREONINE KINASE"/>
    <property type="match status" value="1"/>
</dbReference>
<feature type="region of interest" description="Disordered" evidence="10">
    <location>
        <begin position="776"/>
        <end position="802"/>
    </location>
</feature>
<dbReference type="Proteomes" id="UP000186601">
    <property type="component" value="Unassembled WGS sequence"/>
</dbReference>
<evidence type="ECO:0000256" key="2">
    <source>
        <dbReference type="ARBA" id="ARBA00022527"/>
    </source>
</evidence>
<keyword evidence="6 9" id="KW-0067">ATP-binding</keyword>
<feature type="compositionally biased region" description="Basic and acidic residues" evidence="10">
    <location>
        <begin position="200"/>
        <end position="211"/>
    </location>
</feature>
<keyword evidence="5" id="KW-0418">Kinase</keyword>
<dbReference type="SUPFAM" id="SSF56112">
    <property type="entry name" value="Protein kinase-like (PK-like)"/>
    <property type="match status" value="1"/>
</dbReference>
<evidence type="ECO:0000256" key="7">
    <source>
        <dbReference type="ARBA" id="ARBA00047899"/>
    </source>
</evidence>
<evidence type="ECO:0000256" key="6">
    <source>
        <dbReference type="ARBA" id="ARBA00022840"/>
    </source>
</evidence>
<dbReference type="EMBL" id="MLYV02001019">
    <property type="protein sequence ID" value="PSR74176.1"/>
    <property type="molecule type" value="Genomic_DNA"/>
</dbReference>
<keyword evidence="3" id="KW-0808">Transferase</keyword>
<sequence>MLSARPMQPLAISLPSSLPNSTSSSSHHTPALPASPGFLSPAPAPPSISLQTPSPQPSPLPAQMQHKQSDTADASQPQEQAPTPSRRPSRGFLSAFPARRSPSPVRISEPPSPSAEQDPQASSSVASTSRFPFTSRKSSGGPLSMTPASGNSTENPTRRNSDASDGPVVPSATTTPPGNSTPPEQSNGVRPSSISVKSTKPRDGPLHDLKRFLNHHIPHSHNSPAHSATAPVSAGALTPAEPAHNLSEQRRGSHFDQTSSLLDAADQATLVADSQHSGSATPSESKHKVFANLLRAHRDKKEKEHSQSCGPFHNDDLRKTPSPGASSVTTASTKANSRSPPRTVDSSLPSHHEVTPAPSQKSPHRSSHRKRSPGKGTGTHTPAYPSAPSLSSATQVHLSKKYGKWGRVLGSGAGGTVRLIKASSKHGGSIFAVKEFRPKRTGESEREYQKKVTAEFCVGSTLKHKNIIETVDIVSDHGHYYEVMEYAPYDLFSVVMSGKMARPEIYCVFRQICDGVEYLHSLGLAHRDLKLDNCVMTNDNVVKLIDFGTATVFHYPGKKTTMATGVVGSDPYLAPEILQKEDYDPRKTDVWSVAIIFLCMILRRFPWTIPDPKVDPSFRAFVHAHPNLSEKPPLPKKKSIEPVKPLAEPEASAEHTSVPESKEPEEHSPSKEDKDDAKSTSTSTTASVDQATALNGHLSTGRNHERGSSSDEGSSIDGDQLSVARTASSSDTSMTMPSHDVMSPFHGNMSSQSTSALPVLMNALVPMESPSGIDMDPSVLTFARPGQSTESLPATASPIMSPKVPDGLISPGLRPTHVRASTIHAVLVSPKTENPPKVEGITERDFAEGGGKGEEERGRSQEKETRNEAPRTPVKNAGSPNVRKQDSHKETPRRRPRADSRASVATFHSGGAESIFRLLPRETRPAIQRMMFVEPSARCTLTDLLKGKGRSNDLLCGCNSHDKDSPRCADHEHDPEEEDNGDPWLRSLTPCSMPGVSPNHCHAKVTVDEKSPKKRFF</sequence>
<dbReference type="PANTHER" id="PTHR24343:SF137">
    <property type="entry name" value="SERINE_THREONINE-PROTEIN KINASE HRK1"/>
    <property type="match status" value="1"/>
</dbReference>
<feature type="compositionally biased region" description="Low complexity" evidence="10">
    <location>
        <begin position="679"/>
        <end position="693"/>
    </location>
</feature>
<comment type="catalytic activity">
    <reaction evidence="8">
        <text>L-seryl-[protein] + ATP = O-phospho-L-seryl-[protein] + ADP + H(+)</text>
        <dbReference type="Rhea" id="RHEA:17989"/>
        <dbReference type="Rhea" id="RHEA-COMP:9863"/>
        <dbReference type="Rhea" id="RHEA-COMP:11604"/>
        <dbReference type="ChEBI" id="CHEBI:15378"/>
        <dbReference type="ChEBI" id="CHEBI:29999"/>
        <dbReference type="ChEBI" id="CHEBI:30616"/>
        <dbReference type="ChEBI" id="CHEBI:83421"/>
        <dbReference type="ChEBI" id="CHEBI:456216"/>
        <dbReference type="EC" id="2.7.11.1"/>
    </reaction>
</comment>
<feature type="compositionally biased region" description="Basic and acidic residues" evidence="10">
    <location>
        <begin position="660"/>
        <end position="678"/>
    </location>
</feature>
<gene>
    <name evidence="12" type="ORF">PHLCEN_2v10132</name>
</gene>
<feature type="compositionally biased region" description="Basic and acidic residues" evidence="10">
    <location>
        <begin position="962"/>
        <end position="974"/>
    </location>
</feature>
<evidence type="ECO:0000313" key="13">
    <source>
        <dbReference type="Proteomes" id="UP000186601"/>
    </source>
</evidence>
<keyword evidence="13" id="KW-1185">Reference proteome</keyword>
<dbReference type="EC" id="2.7.11.1" evidence="1"/>
<evidence type="ECO:0000256" key="5">
    <source>
        <dbReference type="ARBA" id="ARBA00022777"/>
    </source>
</evidence>
<feature type="region of interest" description="Disordered" evidence="10">
    <location>
        <begin position="626"/>
        <end position="749"/>
    </location>
</feature>
<dbReference type="GO" id="GO:0005829">
    <property type="term" value="C:cytosol"/>
    <property type="evidence" value="ECO:0007669"/>
    <property type="project" value="TreeGrafter"/>
</dbReference>
<evidence type="ECO:0000313" key="12">
    <source>
        <dbReference type="EMBL" id="PSR74176.1"/>
    </source>
</evidence>
<protein>
    <recommendedName>
        <fullName evidence="1">non-specific serine/threonine protein kinase</fullName>
        <ecNumber evidence="1">2.7.11.1</ecNumber>
    </recommendedName>
</protein>
<name>A0A2R6NP18_9APHY</name>
<dbReference type="Pfam" id="PF00069">
    <property type="entry name" value="Pkinase"/>
    <property type="match status" value="1"/>
</dbReference>
<dbReference type="InterPro" id="IPR011009">
    <property type="entry name" value="Kinase-like_dom_sf"/>
</dbReference>
<feature type="compositionally biased region" description="Low complexity" evidence="10">
    <location>
        <begin position="13"/>
        <end position="36"/>
    </location>
</feature>
<dbReference type="PROSITE" id="PS50011">
    <property type="entry name" value="PROTEIN_KINASE_DOM"/>
    <property type="match status" value="1"/>
</dbReference>
<proteinExistence type="predicted"/>
<evidence type="ECO:0000256" key="9">
    <source>
        <dbReference type="PROSITE-ProRule" id="PRU10141"/>
    </source>
</evidence>
<dbReference type="PROSITE" id="PS00107">
    <property type="entry name" value="PROTEIN_KINASE_ATP"/>
    <property type="match status" value="1"/>
</dbReference>
<dbReference type="PROSITE" id="PS00108">
    <property type="entry name" value="PROTEIN_KINASE_ST"/>
    <property type="match status" value="1"/>
</dbReference>
<dbReference type="Gene3D" id="1.10.510.10">
    <property type="entry name" value="Transferase(Phosphotransferase) domain 1"/>
    <property type="match status" value="1"/>
</dbReference>
<dbReference type="FunFam" id="1.10.510.10:FF:000595">
    <property type="entry name" value="Protein kinase, putative (AFU_orthologue AFUA_5G11840)"/>
    <property type="match status" value="1"/>
</dbReference>
<dbReference type="InterPro" id="IPR000719">
    <property type="entry name" value="Prot_kinase_dom"/>
</dbReference>
<feature type="compositionally biased region" description="Basic and acidic residues" evidence="10">
    <location>
        <begin position="834"/>
        <end position="869"/>
    </location>
</feature>
<evidence type="ECO:0000256" key="4">
    <source>
        <dbReference type="ARBA" id="ARBA00022741"/>
    </source>
</evidence>
<feature type="compositionally biased region" description="Polar residues" evidence="10">
    <location>
        <begin position="114"/>
        <end position="138"/>
    </location>
</feature>
<feature type="compositionally biased region" description="Polar residues" evidence="10">
    <location>
        <begin position="723"/>
        <end position="736"/>
    </location>
</feature>
<comment type="catalytic activity">
    <reaction evidence="7">
        <text>L-threonyl-[protein] + ATP = O-phospho-L-threonyl-[protein] + ADP + H(+)</text>
        <dbReference type="Rhea" id="RHEA:46608"/>
        <dbReference type="Rhea" id="RHEA-COMP:11060"/>
        <dbReference type="Rhea" id="RHEA-COMP:11605"/>
        <dbReference type="ChEBI" id="CHEBI:15378"/>
        <dbReference type="ChEBI" id="CHEBI:30013"/>
        <dbReference type="ChEBI" id="CHEBI:30616"/>
        <dbReference type="ChEBI" id="CHEBI:61977"/>
        <dbReference type="ChEBI" id="CHEBI:456216"/>
        <dbReference type="EC" id="2.7.11.1"/>
    </reaction>
</comment>
<feature type="compositionally biased region" description="Basic residues" evidence="10">
    <location>
        <begin position="362"/>
        <end position="373"/>
    </location>
</feature>
<keyword evidence="2" id="KW-0723">Serine/threonine-protein kinase</keyword>
<evidence type="ECO:0000256" key="10">
    <source>
        <dbReference type="SAM" id="MobiDB-lite"/>
    </source>
</evidence>
<feature type="region of interest" description="Disordered" evidence="10">
    <location>
        <begin position="824"/>
        <end position="906"/>
    </location>
</feature>
<organism evidence="12 13">
    <name type="scientific">Hermanssonia centrifuga</name>
    <dbReference type="NCBI Taxonomy" id="98765"/>
    <lineage>
        <taxon>Eukaryota</taxon>
        <taxon>Fungi</taxon>
        <taxon>Dikarya</taxon>
        <taxon>Basidiomycota</taxon>
        <taxon>Agaricomycotina</taxon>
        <taxon>Agaricomycetes</taxon>
        <taxon>Polyporales</taxon>
        <taxon>Meruliaceae</taxon>
        <taxon>Hermanssonia</taxon>
    </lineage>
</organism>
<evidence type="ECO:0000256" key="8">
    <source>
        <dbReference type="ARBA" id="ARBA00048679"/>
    </source>
</evidence>
<keyword evidence="4 9" id="KW-0547">Nucleotide-binding</keyword>
<feature type="region of interest" description="Disordered" evidence="10">
    <location>
        <begin position="962"/>
        <end position="987"/>
    </location>
</feature>